<dbReference type="Proteomes" id="UP001557484">
    <property type="component" value="Unassembled WGS sequence"/>
</dbReference>
<organism evidence="2 3">
    <name type="scientific">Zhongshania arctica</name>
    <dbReference type="NCBI Taxonomy" id="3238302"/>
    <lineage>
        <taxon>Bacteria</taxon>
        <taxon>Pseudomonadati</taxon>
        <taxon>Pseudomonadota</taxon>
        <taxon>Gammaproteobacteria</taxon>
        <taxon>Cellvibrionales</taxon>
        <taxon>Spongiibacteraceae</taxon>
        <taxon>Zhongshania</taxon>
    </lineage>
</organism>
<keyword evidence="1" id="KW-0732">Signal</keyword>
<sequence length="354" mass="39023">MPIQFHLLLLASTLVLVTGCMSTNVANSEQIELNAMARASNADITPIDAIRQASAAYEEAIAAELQFYAPSHMENAREKLQSALKLSKDAREPEEKIAAISAAFAAKKLVADAYSNKATVELTLSRVLEHRKVLAELNTDTLHPKLYHKATVKLESLIRDIEGGRLASAKNDEASVLEYYAKVEIETLKTTYLDKAIQKLDEAKSNNADDVAEVTYDKAEEAVDYAGEFIERNYRDREGVRRVCDIAHTAALHAYYVAEEAEKIIEIDAEDAEQYILYVGGLLQLINAEVGIKNLAAMPPREQARSLAEAVKLSSMTYSTPAIEQAPRKQSAVVPVASAQPSLYIEFEETESDE</sequence>
<protein>
    <recommendedName>
        <fullName evidence="4">DUF4398 domain-containing protein</fullName>
    </recommendedName>
</protein>
<gene>
    <name evidence="2" type="ORF">AB4875_00310</name>
</gene>
<evidence type="ECO:0000313" key="3">
    <source>
        <dbReference type="Proteomes" id="UP001557484"/>
    </source>
</evidence>
<keyword evidence="3" id="KW-1185">Reference proteome</keyword>
<feature type="chain" id="PRO_5046987092" description="DUF4398 domain-containing protein" evidence="1">
    <location>
        <begin position="27"/>
        <end position="354"/>
    </location>
</feature>
<reference evidence="2 3" key="1">
    <citation type="journal article" date="2011" name="Int. J. Syst. Evol. Microbiol.">
        <title>Zhongshania antarctica gen. nov., sp. nov. and Zhongshania guokunii sp. nov., gammaproteobacteria respectively isolated from coastal attached (fast) ice and surface seawater of the Antarctic.</title>
        <authorList>
            <person name="Li H.J."/>
            <person name="Zhang X.Y."/>
            <person name="Chen C.X."/>
            <person name="Zhang Y.J."/>
            <person name="Gao Z.M."/>
            <person name="Yu Y."/>
            <person name="Chen X.L."/>
            <person name="Chen B."/>
            <person name="Zhang Y.Z."/>
        </authorList>
    </citation>
    <scope>NUCLEOTIDE SEQUENCE [LARGE SCALE GENOMIC DNA]</scope>
    <source>
        <strain evidence="2 3">R06B22</strain>
    </source>
</reference>
<dbReference type="RefSeq" id="WP_368374031.1">
    <property type="nucleotide sequence ID" value="NZ_JBFRYB010000001.1"/>
</dbReference>
<accession>A0ABV3TQM9</accession>
<dbReference type="EMBL" id="JBFRYB010000001">
    <property type="protein sequence ID" value="MEX1663902.1"/>
    <property type="molecule type" value="Genomic_DNA"/>
</dbReference>
<feature type="signal peptide" evidence="1">
    <location>
        <begin position="1"/>
        <end position="26"/>
    </location>
</feature>
<proteinExistence type="predicted"/>
<name>A0ABV3TQM9_9GAMM</name>
<evidence type="ECO:0000256" key="1">
    <source>
        <dbReference type="SAM" id="SignalP"/>
    </source>
</evidence>
<evidence type="ECO:0008006" key="4">
    <source>
        <dbReference type="Google" id="ProtNLM"/>
    </source>
</evidence>
<evidence type="ECO:0000313" key="2">
    <source>
        <dbReference type="EMBL" id="MEX1663902.1"/>
    </source>
</evidence>
<comment type="caution">
    <text evidence="2">The sequence shown here is derived from an EMBL/GenBank/DDBJ whole genome shotgun (WGS) entry which is preliminary data.</text>
</comment>